<reference evidence="1" key="1">
    <citation type="submission" date="2020-04" db="EMBL/GenBank/DDBJ databases">
        <title>A chromosome-scale assembly and high-density genetic map of the yellow drum (Nibea albiflora) genome.</title>
        <authorList>
            <person name="Xu D."/>
            <person name="Zhang W."/>
            <person name="Chen R."/>
            <person name="Tan P."/>
            <person name="Wang L."/>
            <person name="Song H."/>
            <person name="Tian L."/>
            <person name="Zhu Q."/>
            <person name="Wang B."/>
        </authorList>
    </citation>
    <scope>NUCLEOTIDE SEQUENCE</scope>
    <source>
        <strain evidence="1">ZJHYS-2018</strain>
    </source>
</reference>
<protein>
    <submittedName>
        <fullName evidence="1">Uncharacterized protein</fullName>
    </submittedName>
</protein>
<dbReference type="Proteomes" id="UP000805704">
    <property type="component" value="Chromosome 5"/>
</dbReference>
<organism evidence="1 2">
    <name type="scientific">Nibea albiflora</name>
    <name type="common">Yellow drum</name>
    <name type="synonym">Corvina albiflora</name>
    <dbReference type="NCBI Taxonomy" id="240163"/>
    <lineage>
        <taxon>Eukaryota</taxon>
        <taxon>Metazoa</taxon>
        <taxon>Chordata</taxon>
        <taxon>Craniata</taxon>
        <taxon>Vertebrata</taxon>
        <taxon>Euteleostomi</taxon>
        <taxon>Actinopterygii</taxon>
        <taxon>Neopterygii</taxon>
        <taxon>Teleostei</taxon>
        <taxon>Neoteleostei</taxon>
        <taxon>Acanthomorphata</taxon>
        <taxon>Eupercaria</taxon>
        <taxon>Sciaenidae</taxon>
        <taxon>Nibea</taxon>
    </lineage>
</organism>
<gene>
    <name evidence="1" type="ORF">GBF38_014785</name>
</gene>
<name>A0ACB7EJL0_NIBAL</name>
<proteinExistence type="predicted"/>
<sequence length="143" mass="15706">MVSQRRESERSRKSELMFADKGRSKASSESGLMQKQMRRQEGADSTVTHCDVHECAYISTTVGITHMDEAQRVHSSDGLLWSCSGWQEDRQGDLLPPGCLLVHFSWPMSPTVGDITSTNKSKEEFASELGRAVTASLGSPGTL</sequence>
<evidence type="ECO:0000313" key="1">
    <source>
        <dbReference type="EMBL" id="KAG8002393.1"/>
    </source>
</evidence>
<evidence type="ECO:0000313" key="2">
    <source>
        <dbReference type="Proteomes" id="UP000805704"/>
    </source>
</evidence>
<keyword evidence="2" id="KW-1185">Reference proteome</keyword>
<dbReference type="EMBL" id="CM024793">
    <property type="protein sequence ID" value="KAG8002393.1"/>
    <property type="molecule type" value="Genomic_DNA"/>
</dbReference>
<comment type="caution">
    <text evidence="1">The sequence shown here is derived from an EMBL/GenBank/DDBJ whole genome shotgun (WGS) entry which is preliminary data.</text>
</comment>
<accession>A0ACB7EJL0</accession>